<keyword evidence="3" id="KW-1185">Reference proteome</keyword>
<feature type="region of interest" description="Disordered" evidence="1">
    <location>
        <begin position="150"/>
        <end position="190"/>
    </location>
</feature>
<reference evidence="3" key="1">
    <citation type="submission" date="2016-02" db="EMBL/GenBank/DDBJ databases">
        <title>Draft genome sequence of Microdochium bolleyi, a fungal endophyte of beachgrass.</title>
        <authorList>
            <consortium name="DOE Joint Genome Institute"/>
            <person name="David A.S."/>
            <person name="May G."/>
            <person name="Haridas S."/>
            <person name="Lim J."/>
            <person name="Wang M."/>
            <person name="Labutti K."/>
            <person name="Lipzen A."/>
            <person name="Barry K."/>
            <person name="Grigoriev I.V."/>
        </authorList>
    </citation>
    <scope>NUCLEOTIDE SEQUENCE [LARGE SCALE GENOMIC DNA]</scope>
    <source>
        <strain evidence="3">J235TASD1</strain>
    </source>
</reference>
<feature type="region of interest" description="Disordered" evidence="1">
    <location>
        <begin position="27"/>
        <end position="130"/>
    </location>
</feature>
<sequence length="246" mass="25295">MHTCYPVFRDVGRAHLAQALQERALSPAEARAHAEELDRRGAHHYTTTTTTTTTTKTERQGHQNDSCASGGSIPPAGERAQQQQPQQGSRKTTSSAETGTASARRMAAVRASSSSSSANSGTEIAEEGSAASAVPELMDVAELSDAAVASAAPKELPARTRGAGKGEEGSGETDGGSSTVQPTTAAAAAASASHAATGTFVSEFDEPGVVSQDGRKGGVWMRDMAAQLDDLALFAEFTTNEDLETG</sequence>
<feature type="compositionally biased region" description="Low complexity" evidence="1">
    <location>
        <begin position="46"/>
        <end position="55"/>
    </location>
</feature>
<feature type="compositionally biased region" description="Low complexity" evidence="1">
    <location>
        <begin position="175"/>
        <end position="190"/>
    </location>
</feature>
<dbReference type="AlphaFoldDB" id="A0A136IN39"/>
<dbReference type="Proteomes" id="UP000070501">
    <property type="component" value="Unassembled WGS sequence"/>
</dbReference>
<evidence type="ECO:0000313" key="3">
    <source>
        <dbReference type="Proteomes" id="UP000070501"/>
    </source>
</evidence>
<feature type="compositionally biased region" description="Basic and acidic residues" evidence="1">
    <location>
        <begin position="30"/>
        <end position="40"/>
    </location>
</feature>
<organism evidence="2 3">
    <name type="scientific">Microdochium bolleyi</name>
    <dbReference type="NCBI Taxonomy" id="196109"/>
    <lineage>
        <taxon>Eukaryota</taxon>
        <taxon>Fungi</taxon>
        <taxon>Dikarya</taxon>
        <taxon>Ascomycota</taxon>
        <taxon>Pezizomycotina</taxon>
        <taxon>Sordariomycetes</taxon>
        <taxon>Xylariomycetidae</taxon>
        <taxon>Xylariales</taxon>
        <taxon>Microdochiaceae</taxon>
        <taxon>Microdochium</taxon>
    </lineage>
</organism>
<name>A0A136IN39_9PEZI</name>
<proteinExistence type="predicted"/>
<dbReference type="InParanoid" id="A0A136IN39"/>
<accession>A0A136IN39</accession>
<gene>
    <name evidence="2" type="ORF">Micbo1qcDRAFT_168873</name>
</gene>
<feature type="compositionally biased region" description="Low complexity" evidence="1">
    <location>
        <begin position="81"/>
        <end position="120"/>
    </location>
</feature>
<evidence type="ECO:0000313" key="2">
    <source>
        <dbReference type="EMBL" id="KXJ86059.1"/>
    </source>
</evidence>
<dbReference type="EMBL" id="KQ964271">
    <property type="protein sequence ID" value="KXJ86059.1"/>
    <property type="molecule type" value="Genomic_DNA"/>
</dbReference>
<evidence type="ECO:0000256" key="1">
    <source>
        <dbReference type="SAM" id="MobiDB-lite"/>
    </source>
</evidence>
<protein>
    <submittedName>
        <fullName evidence="2">Uncharacterized protein</fullName>
    </submittedName>
</protein>